<dbReference type="InterPro" id="IPR042099">
    <property type="entry name" value="ANL_N_sf"/>
</dbReference>
<evidence type="ECO:0000313" key="10">
    <source>
        <dbReference type="Proteomes" id="UP000664859"/>
    </source>
</evidence>
<dbReference type="PANTHER" id="PTHR43272">
    <property type="entry name" value="LONG-CHAIN-FATTY-ACID--COA LIGASE"/>
    <property type="match status" value="1"/>
</dbReference>
<keyword evidence="10" id="KW-1185">Reference proteome</keyword>
<dbReference type="InterPro" id="IPR000873">
    <property type="entry name" value="AMP-dep_synth/lig_dom"/>
</dbReference>
<feature type="domain" description="AMP-dependent synthetase/ligase" evidence="8">
    <location>
        <begin position="15"/>
        <end position="453"/>
    </location>
</feature>
<sequence>MTTLHDNYQYATKMYPDHNCYGWRPKDSAGNAGPYKWMTYKEANTAAKEFGDGLMADDMIPPVTQGGYTLRMLALFSKNRPEWTIAEQACFMHAGTTVPLYDTLAPDVVAYVLNQTKLSTVVCAATETPKVLSSASQCPDLKFIVQMEPPSAEQAAEAKAAGVTLLSFDAVRERGRGSPGSSEPPTPDSIATFCYTSGTTGMPKGALLSHENLFSALAGANVRGIRTTEREVHLSYLPLAHVMERLVQITLINTGAAIGFYQGDTLKITSDLAELHPTIFPSVPRLLNKVYDKIMAGATASPVKKFLFTTALAAKTARMRATGDLHHPFWDKLVFSKVAKKLGLERCRLIVTGSAPISADVMDFLRVVFSSVVIEGYGQSETAAAGTLTSIADVSSGHVGGPSPSTEIKLVSVPDMGYLSTDTEHDAGEGNAIPCAGRGEICFRGPSVFKGYYMMPDKTAEAIDSDGWTHTGDVGIWLPTGQLKIVDRVKNMFKLSQGEYVAAEKVENVYATCAAVAQSFVYGDSLQSCVVAIVVPDFDVLGKWAADNGKSAKPEDLVKDAAAVKWVLGEMTVTGRAAKLHGFELAKAVHLVVEPFSVDNDLLTPTFKLKRFQAKKLFKKEIAAMYASLK</sequence>
<evidence type="ECO:0000259" key="8">
    <source>
        <dbReference type="Pfam" id="PF00501"/>
    </source>
</evidence>
<keyword evidence="4 7" id="KW-0276">Fatty acid metabolism</keyword>
<dbReference type="Proteomes" id="UP000664859">
    <property type="component" value="Unassembled WGS sequence"/>
</dbReference>
<dbReference type="GO" id="GO:0016020">
    <property type="term" value="C:membrane"/>
    <property type="evidence" value="ECO:0007669"/>
    <property type="project" value="TreeGrafter"/>
</dbReference>
<accession>A0A836CDA2</accession>
<dbReference type="CDD" id="cd05927">
    <property type="entry name" value="LC-FACS_euk"/>
    <property type="match status" value="1"/>
</dbReference>
<dbReference type="GO" id="GO:0005524">
    <property type="term" value="F:ATP binding"/>
    <property type="evidence" value="ECO:0007669"/>
    <property type="project" value="UniProtKB-KW"/>
</dbReference>
<dbReference type="GO" id="GO:0004467">
    <property type="term" value="F:long-chain fatty acid-CoA ligase activity"/>
    <property type="evidence" value="ECO:0007669"/>
    <property type="project" value="UniProtKB-EC"/>
</dbReference>
<dbReference type="EC" id="6.2.1.3" evidence="6 7"/>
<dbReference type="PANTHER" id="PTHR43272:SF33">
    <property type="entry name" value="AMP-BINDING DOMAIN-CONTAINING PROTEIN-RELATED"/>
    <property type="match status" value="1"/>
</dbReference>
<comment type="similarity">
    <text evidence="1 7">Belongs to the ATP-dependent AMP-binding enzyme family.</text>
</comment>
<reference evidence="9" key="1">
    <citation type="submission" date="2021-02" db="EMBL/GenBank/DDBJ databases">
        <title>First Annotated Genome of the Yellow-green Alga Tribonema minus.</title>
        <authorList>
            <person name="Mahan K.M."/>
        </authorList>
    </citation>
    <scope>NUCLEOTIDE SEQUENCE</scope>
    <source>
        <strain evidence="9">UTEX B ZZ1240</strain>
    </source>
</reference>
<evidence type="ECO:0000256" key="2">
    <source>
        <dbReference type="ARBA" id="ARBA00022598"/>
    </source>
</evidence>
<keyword evidence="5 7" id="KW-0067">ATP-binding</keyword>
<dbReference type="EMBL" id="JAFCMP010000257">
    <property type="protein sequence ID" value="KAG5182215.1"/>
    <property type="molecule type" value="Genomic_DNA"/>
</dbReference>
<dbReference type="AlphaFoldDB" id="A0A836CDA2"/>
<protein>
    <recommendedName>
        <fullName evidence="6 7">Long-chain-fatty-acid--CoA ligase</fullName>
        <ecNumber evidence="6 7">6.2.1.3</ecNumber>
    </recommendedName>
</protein>
<dbReference type="GO" id="GO:0005783">
    <property type="term" value="C:endoplasmic reticulum"/>
    <property type="evidence" value="ECO:0007669"/>
    <property type="project" value="TreeGrafter"/>
</dbReference>
<evidence type="ECO:0000256" key="4">
    <source>
        <dbReference type="ARBA" id="ARBA00022832"/>
    </source>
</evidence>
<evidence type="ECO:0000256" key="6">
    <source>
        <dbReference type="ARBA" id="ARBA00026121"/>
    </source>
</evidence>
<evidence type="ECO:0000313" key="9">
    <source>
        <dbReference type="EMBL" id="KAG5182215.1"/>
    </source>
</evidence>
<evidence type="ECO:0000256" key="3">
    <source>
        <dbReference type="ARBA" id="ARBA00022741"/>
    </source>
</evidence>
<evidence type="ECO:0000256" key="5">
    <source>
        <dbReference type="ARBA" id="ARBA00022840"/>
    </source>
</evidence>
<dbReference type="Pfam" id="PF00501">
    <property type="entry name" value="AMP-binding"/>
    <property type="match status" value="1"/>
</dbReference>
<comment type="caution">
    <text evidence="9">The sequence shown here is derived from an EMBL/GenBank/DDBJ whole genome shotgun (WGS) entry which is preliminary data.</text>
</comment>
<keyword evidence="3 7" id="KW-0547">Nucleotide-binding</keyword>
<dbReference type="PROSITE" id="PS00455">
    <property type="entry name" value="AMP_BINDING"/>
    <property type="match status" value="1"/>
</dbReference>
<keyword evidence="7" id="KW-0443">Lipid metabolism</keyword>
<proteinExistence type="inferred from homology"/>
<dbReference type="OrthoDB" id="189102at2759"/>
<comment type="catalytic activity">
    <reaction evidence="7">
        <text>a long-chain fatty acid + ATP + CoA = a long-chain fatty acyl-CoA + AMP + diphosphate</text>
        <dbReference type="Rhea" id="RHEA:15421"/>
        <dbReference type="ChEBI" id="CHEBI:30616"/>
        <dbReference type="ChEBI" id="CHEBI:33019"/>
        <dbReference type="ChEBI" id="CHEBI:57287"/>
        <dbReference type="ChEBI" id="CHEBI:57560"/>
        <dbReference type="ChEBI" id="CHEBI:83139"/>
        <dbReference type="ChEBI" id="CHEBI:456215"/>
        <dbReference type="EC" id="6.2.1.3"/>
    </reaction>
</comment>
<evidence type="ECO:0000256" key="7">
    <source>
        <dbReference type="RuleBase" id="RU369030"/>
    </source>
</evidence>
<evidence type="ECO:0000256" key="1">
    <source>
        <dbReference type="ARBA" id="ARBA00006432"/>
    </source>
</evidence>
<dbReference type="InterPro" id="IPR020845">
    <property type="entry name" value="AMP-binding_CS"/>
</dbReference>
<name>A0A836CDA2_9STRA</name>
<dbReference type="InterPro" id="IPR045311">
    <property type="entry name" value="LC-FACS_euk"/>
</dbReference>
<keyword evidence="2 7" id="KW-0436">Ligase</keyword>
<dbReference type="SUPFAM" id="SSF56801">
    <property type="entry name" value="Acetyl-CoA synthetase-like"/>
    <property type="match status" value="1"/>
</dbReference>
<organism evidence="9 10">
    <name type="scientific">Tribonema minus</name>
    <dbReference type="NCBI Taxonomy" id="303371"/>
    <lineage>
        <taxon>Eukaryota</taxon>
        <taxon>Sar</taxon>
        <taxon>Stramenopiles</taxon>
        <taxon>Ochrophyta</taxon>
        <taxon>PX clade</taxon>
        <taxon>Xanthophyceae</taxon>
        <taxon>Tribonematales</taxon>
        <taxon>Tribonemataceae</taxon>
        <taxon>Tribonema</taxon>
    </lineage>
</organism>
<gene>
    <name evidence="9" type="ORF">JKP88DRAFT_186392</name>
</gene>
<dbReference type="Gene3D" id="3.40.50.12780">
    <property type="entry name" value="N-terminal domain of ligase-like"/>
    <property type="match status" value="1"/>
</dbReference>
<comment type="function">
    <text evidence="7">Catalyzes the conversion of long-chain fatty acids to their active form acyl-CoAs for both synthesis of cellular lipids, and degradation via beta-oxidation.</text>
</comment>